<evidence type="ECO:0000313" key="8">
    <source>
        <dbReference type="EMBL" id="GAF08458.1"/>
    </source>
</evidence>
<organism evidence="8 9">
    <name type="scientific">Paenibacillus pini JCM 16418</name>
    <dbReference type="NCBI Taxonomy" id="1236976"/>
    <lineage>
        <taxon>Bacteria</taxon>
        <taxon>Bacillati</taxon>
        <taxon>Bacillota</taxon>
        <taxon>Bacilli</taxon>
        <taxon>Bacillales</taxon>
        <taxon>Paenibacillaceae</taxon>
        <taxon>Paenibacillus</taxon>
    </lineage>
</organism>
<evidence type="ECO:0000256" key="2">
    <source>
        <dbReference type="ARBA" id="ARBA00022448"/>
    </source>
</evidence>
<feature type="transmembrane region" description="Helical" evidence="6">
    <location>
        <begin position="101"/>
        <end position="121"/>
    </location>
</feature>
<keyword evidence="2" id="KW-0813">Transport</keyword>
<keyword evidence="3 6" id="KW-0812">Transmembrane</keyword>
<dbReference type="InterPro" id="IPR036259">
    <property type="entry name" value="MFS_trans_sf"/>
</dbReference>
<evidence type="ECO:0000256" key="6">
    <source>
        <dbReference type="SAM" id="Phobius"/>
    </source>
</evidence>
<evidence type="ECO:0000256" key="3">
    <source>
        <dbReference type="ARBA" id="ARBA00022692"/>
    </source>
</evidence>
<feature type="domain" description="Major facilitator superfamily (MFS) profile" evidence="7">
    <location>
        <begin position="1"/>
        <end position="129"/>
    </location>
</feature>
<sequence length="129" mass="14006">MMNDRAAKVFIGMRFIIALASSTMFTTYGIYYVTMLDLNPFQLVLVGTVLELTVLLFEGITGVVADTYGRRTSVIIAMFILGLGFVLEGSVIWLADLSSSVPSFAWLLISQVMFGIGWTFVSGADTAGL</sequence>
<dbReference type="PANTHER" id="PTHR23530:SF1">
    <property type="entry name" value="PERMEASE, MAJOR FACILITATOR SUPERFAMILY-RELATED"/>
    <property type="match status" value="1"/>
</dbReference>
<reference evidence="8 9" key="1">
    <citation type="journal article" date="2014" name="Genome Announc.">
        <title>Draft Genome Sequence of Paenibacillus pini JCM 16418T, Isolated from the Rhizosphere of Pine Tree.</title>
        <authorList>
            <person name="Yuki M."/>
            <person name="Oshima K."/>
            <person name="Suda W."/>
            <person name="Oshida Y."/>
            <person name="Kitamura K."/>
            <person name="Iida Y."/>
            <person name="Hattori M."/>
            <person name="Ohkuma M."/>
        </authorList>
    </citation>
    <scope>NUCLEOTIDE SEQUENCE [LARGE SCALE GENOMIC DNA]</scope>
    <source>
        <strain evidence="8 9">JCM 16418</strain>
    </source>
</reference>
<feature type="transmembrane region" description="Helical" evidence="6">
    <location>
        <begin position="12"/>
        <end position="31"/>
    </location>
</feature>
<gene>
    <name evidence="8" type="ORF">JCM16418_2536</name>
</gene>
<dbReference type="AlphaFoldDB" id="W7YL43"/>
<keyword evidence="5 6" id="KW-0472">Membrane</keyword>
<dbReference type="EMBL" id="BAVZ01000006">
    <property type="protein sequence ID" value="GAF08458.1"/>
    <property type="molecule type" value="Genomic_DNA"/>
</dbReference>
<dbReference type="Proteomes" id="UP000019364">
    <property type="component" value="Unassembled WGS sequence"/>
</dbReference>
<dbReference type="STRING" id="1236976.JCM16418_2536"/>
<evidence type="ECO:0000256" key="5">
    <source>
        <dbReference type="ARBA" id="ARBA00023136"/>
    </source>
</evidence>
<dbReference type="eggNOG" id="COG0477">
    <property type="taxonomic scope" value="Bacteria"/>
</dbReference>
<comment type="caution">
    <text evidence="8">The sequence shown here is derived from an EMBL/GenBank/DDBJ whole genome shotgun (WGS) entry which is preliminary data.</text>
</comment>
<evidence type="ECO:0000313" key="9">
    <source>
        <dbReference type="Proteomes" id="UP000019364"/>
    </source>
</evidence>
<keyword evidence="4 6" id="KW-1133">Transmembrane helix</keyword>
<dbReference type="GO" id="GO:0005886">
    <property type="term" value="C:plasma membrane"/>
    <property type="evidence" value="ECO:0007669"/>
    <property type="project" value="UniProtKB-SubCell"/>
</dbReference>
<dbReference type="PANTHER" id="PTHR23530">
    <property type="entry name" value="TRANSPORT PROTEIN-RELATED"/>
    <property type="match status" value="1"/>
</dbReference>
<name>W7YL43_9BACL</name>
<feature type="transmembrane region" description="Helical" evidence="6">
    <location>
        <begin position="43"/>
        <end position="65"/>
    </location>
</feature>
<dbReference type="InterPro" id="IPR020846">
    <property type="entry name" value="MFS_dom"/>
</dbReference>
<keyword evidence="9" id="KW-1185">Reference proteome</keyword>
<feature type="transmembrane region" description="Helical" evidence="6">
    <location>
        <begin position="74"/>
        <end position="95"/>
    </location>
</feature>
<dbReference type="GO" id="GO:0022857">
    <property type="term" value="F:transmembrane transporter activity"/>
    <property type="evidence" value="ECO:0007669"/>
    <property type="project" value="InterPro"/>
</dbReference>
<dbReference type="Gene3D" id="1.20.1250.20">
    <property type="entry name" value="MFS general substrate transporter like domains"/>
    <property type="match status" value="1"/>
</dbReference>
<dbReference type="InterPro" id="IPR053160">
    <property type="entry name" value="MFS_DHA3_Transporter"/>
</dbReference>
<dbReference type="PROSITE" id="PS50850">
    <property type="entry name" value="MFS"/>
    <property type="match status" value="1"/>
</dbReference>
<evidence type="ECO:0000259" key="7">
    <source>
        <dbReference type="PROSITE" id="PS50850"/>
    </source>
</evidence>
<dbReference type="SUPFAM" id="SSF103473">
    <property type="entry name" value="MFS general substrate transporter"/>
    <property type="match status" value="1"/>
</dbReference>
<evidence type="ECO:0000256" key="1">
    <source>
        <dbReference type="ARBA" id="ARBA00004651"/>
    </source>
</evidence>
<accession>W7YL43</accession>
<proteinExistence type="predicted"/>
<protein>
    <submittedName>
        <fullName evidence="8">Tetracycline resistance protein</fullName>
    </submittedName>
</protein>
<evidence type="ECO:0000256" key="4">
    <source>
        <dbReference type="ARBA" id="ARBA00022989"/>
    </source>
</evidence>
<comment type="subcellular location">
    <subcellularLocation>
        <location evidence="1">Cell membrane</location>
        <topology evidence="1">Multi-pass membrane protein</topology>
    </subcellularLocation>
</comment>